<dbReference type="NCBIfam" id="NF010539">
    <property type="entry name" value="PRK13927.1"/>
    <property type="match status" value="1"/>
</dbReference>
<feature type="binding site" evidence="6">
    <location>
        <begin position="164"/>
        <end position="166"/>
    </location>
    <ligand>
        <name>ATP</name>
        <dbReference type="ChEBI" id="CHEBI:30616"/>
    </ligand>
</feature>
<dbReference type="Proteomes" id="UP000196368">
    <property type="component" value="Unassembled WGS sequence"/>
</dbReference>
<accession>A0A1Y4DAU7</accession>
<dbReference type="GO" id="GO:0000902">
    <property type="term" value="P:cell morphogenesis"/>
    <property type="evidence" value="ECO:0007669"/>
    <property type="project" value="InterPro"/>
</dbReference>
<protein>
    <recommendedName>
        <fullName evidence="6">Cell shape-determining protein MreB</fullName>
    </recommendedName>
</protein>
<dbReference type="NCBIfam" id="TIGR00904">
    <property type="entry name" value="mreB"/>
    <property type="match status" value="1"/>
</dbReference>
<keyword evidence="8" id="KW-1185">Reference proteome</keyword>
<comment type="similarity">
    <text evidence="5 6">Belongs to the FtsA/MreB family.</text>
</comment>
<dbReference type="AlphaFoldDB" id="A0A1Y4DAU7"/>
<reference evidence="8" key="1">
    <citation type="submission" date="2017-04" db="EMBL/GenBank/DDBJ databases">
        <title>Function of individual gut microbiota members based on whole genome sequencing of pure cultures obtained from chicken caecum.</title>
        <authorList>
            <person name="Medvecky M."/>
            <person name="Cejkova D."/>
            <person name="Polansky O."/>
            <person name="Karasova D."/>
            <person name="Kubasova T."/>
            <person name="Cizek A."/>
            <person name="Rychlik I."/>
        </authorList>
    </citation>
    <scope>NUCLEOTIDE SEQUENCE [LARGE SCALE GENOMIC DNA]</scope>
    <source>
        <strain evidence="8">An273</strain>
    </source>
</reference>
<dbReference type="GO" id="GO:0005737">
    <property type="term" value="C:cytoplasm"/>
    <property type="evidence" value="ECO:0007669"/>
    <property type="project" value="UniProtKB-SubCell"/>
</dbReference>
<dbReference type="InterPro" id="IPR004753">
    <property type="entry name" value="MreB"/>
</dbReference>
<dbReference type="CDD" id="cd10225">
    <property type="entry name" value="ASKHA_NBD_MreB-like"/>
    <property type="match status" value="1"/>
</dbReference>
<keyword evidence="3 6" id="KW-0067">ATP-binding</keyword>
<dbReference type="EMBL" id="NFJD01000004">
    <property type="protein sequence ID" value="OUO56324.1"/>
    <property type="molecule type" value="Genomic_DNA"/>
</dbReference>
<dbReference type="SUPFAM" id="SSF53067">
    <property type="entry name" value="Actin-like ATPase domain"/>
    <property type="match status" value="2"/>
</dbReference>
<organism evidence="7 8">
    <name type="scientific">Candidatus Avelusimicrobium gallicola</name>
    <dbReference type="NCBI Taxonomy" id="2562704"/>
    <lineage>
        <taxon>Bacteria</taxon>
        <taxon>Pseudomonadati</taxon>
        <taxon>Elusimicrobiota</taxon>
        <taxon>Elusimicrobia</taxon>
        <taxon>Elusimicrobiales</taxon>
        <taxon>Elusimicrobiaceae</taxon>
        <taxon>Candidatus Avelusimicrobium</taxon>
    </lineage>
</organism>
<comment type="subunit">
    <text evidence="6">Forms polymers.</text>
</comment>
<keyword evidence="4 6" id="KW-0133">Cell shape</keyword>
<gene>
    <name evidence="6" type="primary">mreB</name>
    <name evidence="7" type="ORF">B5F75_06835</name>
</gene>
<evidence type="ECO:0000256" key="4">
    <source>
        <dbReference type="ARBA" id="ARBA00022960"/>
    </source>
</evidence>
<name>A0A1Y4DAU7_9BACT</name>
<dbReference type="Pfam" id="PF06723">
    <property type="entry name" value="MreB_Mbl"/>
    <property type="match status" value="1"/>
</dbReference>
<evidence type="ECO:0000256" key="2">
    <source>
        <dbReference type="ARBA" id="ARBA00022741"/>
    </source>
</evidence>
<evidence type="ECO:0000256" key="6">
    <source>
        <dbReference type="HAMAP-Rule" id="MF_02207"/>
    </source>
</evidence>
<dbReference type="Gene3D" id="3.30.420.40">
    <property type="match status" value="2"/>
</dbReference>
<comment type="caution">
    <text evidence="7">The sequence shown here is derived from an EMBL/GenBank/DDBJ whole genome shotgun (WGS) entry which is preliminary data.</text>
</comment>
<dbReference type="PRINTS" id="PR01652">
    <property type="entry name" value="SHAPEPROTEIN"/>
</dbReference>
<dbReference type="PANTHER" id="PTHR42749:SF1">
    <property type="entry name" value="CELL SHAPE-DETERMINING PROTEIN MREB"/>
    <property type="match status" value="1"/>
</dbReference>
<feature type="binding site" evidence="6">
    <location>
        <begin position="20"/>
        <end position="22"/>
    </location>
    <ligand>
        <name>ATP</name>
        <dbReference type="ChEBI" id="CHEBI:30616"/>
    </ligand>
</feature>
<evidence type="ECO:0000313" key="8">
    <source>
        <dbReference type="Proteomes" id="UP000196368"/>
    </source>
</evidence>
<evidence type="ECO:0000256" key="3">
    <source>
        <dbReference type="ARBA" id="ARBA00022840"/>
    </source>
</evidence>
<evidence type="ECO:0000256" key="1">
    <source>
        <dbReference type="ARBA" id="ARBA00022490"/>
    </source>
</evidence>
<dbReference type="OrthoDB" id="9768127at2"/>
<feature type="binding site" evidence="6">
    <location>
        <begin position="292"/>
        <end position="295"/>
    </location>
    <ligand>
        <name>ATP</name>
        <dbReference type="ChEBI" id="CHEBI:30616"/>
    </ligand>
</feature>
<dbReference type="HAMAP" id="MF_02207">
    <property type="entry name" value="MreB"/>
    <property type="match status" value="1"/>
</dbReference>
<evidence type="ECO:0000256" key="5">
    <source>
        <dbReference type="ARBA" id="ARBA00023458"/>
    </source>
</evidence>
<sequence>MVIDYLGGLFSSDLGMDLGTANCLIYVKDKGIVLREPSVVAVERETGEVKAVGAKAKQMLGRTPANIVAVRPMKNGVIADFEVTQEMIRYFIRKVHSRSSLLRPRIVIGIPSDITGVERRAVDDAARQAGAREVYLIEEPMASAMGADLPIAEPHASMIVDIGGGTTEVAVISLGGMVVAKSIDVAGDELTECIVQYFRKKYNLIIGETTAEEVKINLGSVYPLKEEKSMEVKGRDQTQGLPRTLTVTSEEIRQALMEPVRLIIDVIKSTLEETPPELAADLVDRGLVVAGGGSLLRGITELIRKETDIPVHRAADPLSCVALGTGKFLEQLNEKGSRFFGSRHKSF</sequence>
<dbReference type="InterPro" id="IPR056546">
    <property type="entry name" value="MreB_MamK-like"/>
</dbReference>
<evidence type="ECO:0000313" key="7">
    <source>
        <dbReference type="EMBL" id="OUO56324.1"/>
    </source>
</evidence>
<dbReference type="RefSeq" id="WP_087289290.1">
    <property type="nucleotide sequence ID" value="NZ_NFJD01000004.1"/>
</dbReference>
<dbReference type="InterPro" id="IPR043129">
    <property type="entry name" value="ATPase_NBD"/>
</dbReference>
<keyword evidence="1 6" id="KW-0963">Cytoplasm</keyword>
<proteinExistence type="inferred from homology"/>
<comment type="function">
    <text evidence="6">Forms membrane-associated dynamic filaments that are essential for cell shape determination. Acts by regulating cell wall synthesis and cell elongation, and thus cell shape. A feedback loop between cell geometry and MreB localization may maintain elongated cell shape by targeting cell wall growth to regions of negative cell wall curvature.</text>
</comment>
<dbReference type="GO" id="GO:0005524">
    <property type="term" value="F:ATP binding"/>
    <property type="evidence" value="ECO:0007669"/>
    <property type="project" value="UniProtKB-KW"/>
</dbReference>
<feature type="binding site" evidence="6">
    <location>
        <begin position="212"/>
        <end position="215"/>
    </location>
    <ligand>
        <name>ATP</name>
        <dbReference type="ChEBI" id="CHEBI:30616"/>
    </ligand>
</feature>
<dbReference type="PANTHER" id="PTHR42749">
    <property type="entry name" value="CELL SHAPE-DETERMINING PROTEIN MREB"/>
    <property type="match status" value="1"/>
</dbReference>
<keyword evidence="2 6" id="KW-0547">Nucleotide-binding</keyword>
<comment type="subcellular location">
    <subcellularLocation>
        <location evidence="6">Cytoplasm</location>
    </subcellularLocation>
    <text evidence="6">Membrane-associated.</text>
</comment>
<dbReference type="GO" id="GO:0008360">
    <property type="term" value="P:regulation of cell shape"/>
    <property type="evidence" value="ECO:0007669"/>
    <property type="project" value="UniProtKB-UniRule"/>
</dbReference>